<protein>
    <submittedName>
        <fullName evidence="1">Uncharacterized protein</fullName>
    </submittedName>
</protein>
<sequence length="318" mass="35436">MKTLPVEIVQRVVAFHVAAYVHEMVGPHAELTEDEEESGDEAVKRVVARPVVPLLLTSYQFRQITLEMLSIYFGIPLSASRDRLQASPWHRLAAVRGFVLTGSPMATVPAELMPISQSSVTLGAYILAQAALLELERVPCAYDISTLTLDLSLFDLARSSSQEALRYIEDAFRKLVLAPPTLQPLLRQHAIDVFCKVLLVCRYGVPLAMLVQTFSALLQCQAFDAKHAQGFPVSLPLILPDFLASLRIAHVRDAQVLSMFRMRSRETALDTSVISDLCAILQRIIDIDIPEFEIYEECKAAARNLRSEIEALLPVIQR</sequence>
<accession>A0A9P3GHD3</accession>
<dbReference type="Proteomes" id="UP000703269">
    <property type="component" value="Unassembled WGS sequence"/>
</dbReference>
<comment type="caution">
    <text evidence="1">The sequence shown here is derived from an EMBL/GenBank/DDBJ whole genome shotgun (WGS) entry which is preliminary data.</text>
</comment>
<proteinExistence type="predicted"/>
<dbReference type="EMBL" id="BPQB01000051">
    <property type="protein sequence ID" value="GJE95647.1"/>
    <property type="molecule type" value="Genomic_DNA"/>
</dbReference>
<keyword evidence="2" id="KW-1185">Reference proteome</keyword>
<reference evidence="1 2" key="1">
    <citation type="submission" date="2021-08" db="EMBL/GenBank/DDBJ databases">
        <title>Draft Genome Sequence of Phanerochaete sordida strain YK-624.</title>
        <authorList>
            <person name="Mori T."/>
            <person name="Dohra H."/>
            <person name="Suzuki T."/>
            <person name="Kawagishi H."/>
            <person name="Hirai H."/>
        </authorList>
    </citation>
    <scope>NUCLEOTIDE SEQUENCE [LARGE SCALE GENOMIC DNA]</scope>
    <source>
        <strain evidence="1 2">YK-624</strain>
    </source>
</reference>
<evidence type="ECO:0000313" key="1">
    <source>
        <dbReference type="EMBL" id="GJE95647.1"/>
    </source>
</evidence>
<gene>
    <name evidence="1" type="ORF">PsYK624_118330</name>
</gene>
<evidence type="ECO:0000313" key="2">
    <source>
        <dbReference type="Proteomes" id="UP000703269"/>
    </source>
</evidence>
<name>A0A9P3GHD3_9APHY</name>
<organism evidence="1 2">
    <name type="scientific">Phanerochaete sordida</name>
    <dbReference type="NCBI Taxonomy" id="48140"/>
    <lineage>
        <taxon>Eukaryota</taxon>
        <taxon>Fungi</taxon>
        <taxon>Dikarya</taxon>
        <taxon>Basidiomycota</taxon>
        <taxon>Agaricomycotina</taxon>
        <taxon>Agaricomycetes</taxon>
        <taxon>Polyporales</taxon>
        <taxon>Phanerochaetaceae</taxon>
        <taxon>Phanerochaete</taxon>
    </lineage>
</organism>
<dbReference type="AlphaFoldDB" id="A0A9P3GHD3"/>